<dbReference type="OrthoDB" id="188433at2"/>
<evidence type="ECO:0000256" key="1">
    <source>
        <dbReference type="ARBA" id="ARBA00000111"/>
    </source>
</evidence>
<dbReference type="AlphaFoldDB" id="A0A516SL47"/>
<keyword evidence="10 16" id="KW-0106">Calcium</keyword>
<feature type="active site" description="Nucleophile" evidence="15">
    <location>
        <position position="204"/>
    </location>
</feature>
<accession>A0A516SL47</accession>
<dbReference type="KEGG" id="cari:FNU76_22400"/>
<feature type="binding site" description="in dimeric form" evidence="16">
    <location>
        <position position="207"/>
    </location>
    <ligand>
        <name>Ca(2+)</name>
        <dbReference type="ChEBI" id="CHEBI:29108"/>
        <label>1</label>
    </ligand>
</feature>
<comment type="subunit">
    <text evidence="4 17">Homodimer; dimerization is reversible, and the dimeric form is the active one.</text>
</comment>
<evidence type="ECO:0000256" key="13">
    <source>
        <dbReference type="ARBA" id="ARBA00023136"/>
    </source>
</evidence>
<evidence type="ECO:0000313" key="18">
    <source>
        <dbReference type="EMBL" id="QDQ28880.1"/>
    </source>
</evidence>
<keyword evidence="5" id="KW-1134">Transmembrane beta strand</keyword>
<feature type="binding site" description="in dimeric form" evidence="16">
    <location>
        <position position="212"/>
    </location>
    <ligand>
        <name>Ca(2+)</name>
        <dbReference type="ChEBI" id="CHEBI:29108"/>
        <label>1</label>
    </ligand>
</feature>
<dbReference type="SUPFAM" id="SSF56931">
    <property type="entry name" value="Outer membrane phospholipase A (OMPLA)"/>
    <property type="match status" value="1"/>
</dbReference>
<evidence type="ECO:0000256" key="14">
    <source>
        <dbReference type="ARBA" id="ARBA00023237"/>
    </source>
</evidence>
<name>A0A516SL47_9NEIS</name>
<keyword evidence="11 17" id="KW-0442">Lipid degradation</keyword>
<dbReference type="InterPro" id="IPR036541">
    <property type="entry name" value="PLipase_A1_sf"/>
</dbReference>
<evidence type="ECO:0000256" key="10">
    <source>
        <dbReference type="ARBA" id="ARBA00022837"/>
    </source>
</evidence>
<evidence type="ECO:0000256" key="12">
    <source>
        <dbReference type="ARBA" id="ARBA00023098"/>
    </source>
</evidence>
<evidence type="ECO:0000256" key="2">
    <source>
        <dbReference type="ARBA" id="ARBA00001604"/>
    </source>
</evidence>
<comment type="function">
    <text evidence="17">Hydrolysis of phosphatidylcholine with phospholipase A2 (EC 3.1.1.4) and phospholipase A1 (EC 3.1.1.32) activities.</text>
</comment>
<keyword evidence="8 17" id="KW-0732">Signal</keyword>
<proteinExistence type="inferred from homology"/>
<feature type="binding site" description="in dimeric form" evidence="16">
    <location>
        <position position="166"/>
    </location>
    <ligand>
        <name>Ca(2+)</name>
        <dbReference type="ChEBI" id="CHEBI:29108"/>
        <label>1</label>
    </ligand>
</feature>
<dbReference type="EC" id="3.1.1.4" evidence="17"/>
<evidence type="ECO:0000256" key="9">
    <source>
        <dbReference type="ARBA" id="ARBA00022801"/>
    </source>
</evidence>
<evidence type="ECO:0000256" key="3">
    <source>
        <dbReference type="ARBA" id="ARBA00010525"/>
    </source>
</evidence>
<dbReference type="EMBL" id="CP041730">
    <property type="protein sequence ID" value="QDQ28880.1"/>
    <property type="molecule type" value="Genomic_DNA"/>
</dbReference>
<dbReference type="GO" id="GO:0008970">
    <property type="term" value="F:phospholipase A1 activity"/>
    <property type="evidence" value="ECO:0007669"/>
    <property type="project" value="UniProtKB-EC"/>
</dbReference>
<dbReference type="Pfam" id="PF02253">
    <property type="entry name" value="PLA1"/>
    <property type="match status" value="1"/>
</dbReference>
<keyword evidence="13" id="KW-0472">Membrane</keyword>
<keyword evidence="7 16" id="KW-0479">Metal-binding</keyword>
<feature type="active site" description="Proton acceptor" evidence="15">
    <location>
        <position position="202"/>
    </location>
</feature>
<reference evidence="19" key="1">
    <citation type="submission" date="2019-07" db="EMBL/GenBank/DDBJ databases">
        <title>Chitinimonas sp. nov., isolated from Ny-Alesund, arctica soil.</title>
        <authorList>
            <person name="Xu Q."/>
            <person name="Peng F."/>
        </authorList>
    </citation>
    <scope>NUCLEOTIDE SEQUENCE [LARGE SCALE GENOMIC DNA]</scope>
    <source>
        <strain evidence="19">R3-44</strain>
    </source>
</reference>
<evidence type="ECO:0000256" key="6">
    <source>
        <dbReference type="ARBA" id="ARBA00022692"/>
    </source>
</evidence>
<evidence type="ECO:0000256" key="5">
    <source>
        <dbReference type="ARBA" id="ARBA00022452"/>
    </source>
</evidence>
<keyword evidence="12 17" id="KW-0443">Lipid metabolism</keyword>
<dbReference type="Gene3D" id="2.40.230.10">
    <property type="entry name" value="Phospholipase A1"/>
    <property type="match status" value="1"/>
</dbReference>
<protein>
    <recommendedName>
        <fullName evidence="17">Phospholipase A1</fullName>
        <ecNumber evidence="17">3.1.1.32</ecNumber>
        <ecNumber evidence="17">3.1.1.4</ecNumber>
    </recommendedName>
    <alternativeName>
        <fullName evidence="17">Phosphatidylcholine 1-acylhydrolase</fullName>
    </alternativeName>
</protein>
<dbReference type="EC" id="3.1.1.32" evidence="17"/>
<dbReference type="GO" id="GO:0004623">
    <property type="term" value="F:phospholipase A2 activity"/>
    <property type="evidence" value="ECO:0007669"/>
    <property type="project" value="UniProtKB-EC"/>
</dbReference>
<dbReference type="GO" id="GO:0009279">
    <property type="term" value="C:cell outer membrane"/>
    <property type="evidence" value="ECO:0007669"/>
    <property type="project" value="UniProtKB-SubCell"/>
</dbReference>
<comment type="similarity">
    <text evidence="3 17">Belongs to the phospholipase A1 family.</text>
</comment>
<dbReference type="PANTHER" id="PTHR40457">
    <property type="entry name" value="PHOSPHOLIPASE A1"/>
    <property type="match status" value="1"/>
</dbReference>
<dbReference type="CDD" id="cd00541">
    <property type="entry name" value="OMPLA"/>
    <property type="match status" value="1"/>
</dbReference>
<dbReference type="GO" id="GO:0016042">
    <property type="term" value="P:lipid catabolic process"/>
    <property type="evidence" value="ECO:0007669"/>
    <property type="project" value="UniProtKB-KW"/>
</dbReference>
<comment type="subcellular location">
    <subcellularLocation>
        <location evidence="17">Cell outer membrane</location>
        <topology evidence="17">Multi-pass membrane protein</topology>
    </subcellularLocation>
    <text evidence="17">One of the very few enzymes located there.</text>
</comment>
<keyword evidence="6" id="KW-0812">Transmembrane</keyword>
<dbReference type="InterPro" id="IPR003187">
    <property type="entry name" value="PLipase_A1"/>
</dbReference>
<feature type="binding site" description="in dimeric form" evidence="16">
    <location>
        <position position="246"/>
    </location>
    <ligand>
        <name>Ca(2+)</name>
        <dbReference type="ChEBI" id="CHEBI:29108"/>
        <label>1</label>
    </ligand>
</feature>
<dbReference type="PANTHER" id="PTHR40457:SF1">
    <property type="entry name" value="PHOSPHOLIPASE A1"/>
    <property type="match status" value="1"/>
</dbReference>
<evidence type="ECO:0000256" key="4">
    <source>
        <dbReference type="ARBA" id="ARBA00011702"/>
    </source>
</evidence>
<evidence type="ECO:0000256" key="7">
    <source>
        <dbReference type="ARBA" id="ARBA00022723"/>
    </source>
</evidence>
<evidence type="ECO:0000256" key="15">
    <source>
        <dbReference type="PIRSR" id="PIRSR603187-1"/>
    </source>
</evidence>
<dbReference type="GO" id="GO:0005509">
    <property type="term" value="F:calcium ion binding"/>
    <property type="evidence" value="ECO:0007669"/>
    <property type="project" value="TreeGrafter"/>
</dbReference>
<comment type="catalytic activity">
    <reaction evidence="2 17">
        <text>a 1,2-diacyl-sn-glycero-3-phosphocholine + H2O = a 1-acyl-sn-glycero-3-phosphocholine + a fatty acid + H(+)</text>
        <dbReference type="Rhea" id="RHEA:15801"/>
        <dbReference type="ChEBI" id="CHEBI:15377"/>
        <dbReference type="ChEBI" id="CHEBI:15378"/>
        <dbReference type="ChEBI" id="CHEBI:28868"/>
        <dbReference type="ChEBI" id="CHEBI:57643"/>
        <dbReference type="ChEBI" id="CHEBI:58168"/>
        <dbReference type="EC" id="3.1.1.4"/>
    </reaction>
</comment>
<evidence type="ECO:0000256" key="11">
    <source>
        <dbReference type="ARBA" id="ARBA00022963"/>
    </source>
</evidence>
<evidence type="ECO:0000313" key="19">
    <source>
        <dbReference type="Proteomes" id="UP000317550"/>
    </source>
</evidence>
<comment type="catalytic activity">
    <reaction evidence="1 17">
        <text>a 1,2-diacyl-sn-glycero-3-phosphocholine + H2O = a 2-acyl-sn-glycero-3-phosphocholine + a fatty acid + H(+)</text>
        <dbReference type="Rhea" id="RHEA:18689"/>
        <dbReference type="ChEBI" id="CHEBI:15377"/>
        <dbReference type="ChEBI" id="CHEBI:15378"/>
        <dbReference type="ChEBI" id="CHEBI:28868"/>
        <dbReference type="ChEBI" id="CHEBI:57643"/>
        <dbReference type="ChEBI" id="CHEBI:57875"/>
        <dbReference type="EC" id="3.1.1.32"/>
    </reaction>
</comment>
<dbReference type="Proteomes" id="UP000317550">
    <property type="component" value="Chromosome"/>
</dbReference>
<feature type="signal peptide" evidence="17">
    <location>
        <begin position="1"/>
        <end position="18"/>
    </location>
</feature>
<sequence>MTRIYLSTFALLGSSVLASPLGPNQCLDIAADTARLACYDAALGFQAESKAAQQKPAVAEGKPASPTQLDAGWELEPKSKLGAFVLRSHRANYFLPVSYNVRSNRMPHSPAADHRTTTPQRLQDTEAKFQFSLKTKLAQNLFGENGDLWAAYTQTSRWQIYDADNSRPFRETNYEPEAMLVFRTPYRLFGWQGKMLSLGFNHQSNGRSVPLSRSWNRGIATIGLEKDDWTLVLRPWWRLPEGGSDDNPDIADHIGRGDITLSRRFGDHLVTVMGRHTFRGAGRSRGAAQLDWAFPLSGNLKGYVQLFNGYGESLIDYNHRSTYIGVGVTLLDSQ</sequence>
<keyword evidence="14 17" id="KW-0998">Cell outer membrane</keyword>
<feature type="chain" id="PRO_5028514560" description="Phospholipase A1" evidence="17">
    <location>
        <begin position="19"/>
        <end position="334"/>
    </location>
</feature>
<evidence type="ECO:0000256" key="16">
    <source>
        <dbReference type="PIRSR" id="PIRSR603187-2"/>
    </source>
</evidence>
<evidence type="ECO:0000256" key="8">
    <source>
        <dbReference type="ARBA" id="ARBA00022729"/>
    </source>
</evidence>
<organism evidence="18 19">
    <name type="scientific">Chitinimonas arctica</name>
    <dbReference type="NCBI Taxonomy" id="2594795"/>
    <lineage>
        <taxon>Bacteria</taxon>
        <taxon>Pseudomonadati</taxon>
        <taxon>Pseudomonadota</taxon>
        <taxon>Betaproteobacteria</taxon>
        <taxon>Neisseriales</taxon>
        <taxon>Chitinibacteraceae</taxon>
        <taxon>Chitinimonas</taxon>
    </lineage>
</organism>
<dbReference type="PRINTS" id="PR01486">
    <property type="entry name" value="PHPHLIPASEA1"/>
</dbReference>
<evidence type="ECO:0000256" key="17">
    <source>
        <dbReference type="RuleBase" id="RU366027"/>
    </source>
</evidence>
<dbReference type="RefSeq" id="WP_144280263.1">
    <property type="nucleotide sequence ID" value="NZ_CP041730.1"/>
</dbReference>
<keyword evidence="19" id="KW-1185">Reference proteome</keyword>
<gene>
    <name evidence="18" type="ORF">FNU76_22400</name>
</gene>
<keyword evidence="9 17" id="KW-0378">Hydrolase</keyword>
<comment type="cofactor">
    <cofactor evidence="17">
        <name>Ca(2+)</name>
        <dbReference type="ChEBI" id="CHEBI:29108"/>
    </cofactor>
    <text evidence="17">Binds 1 Ca(2+) ion per monomer. In the dimeric form the Ca(2+) is bound by different amino acids with binding of each Ca(2+) shared with ligands coming from each monomer. The Ca(2+) ion may have a role in catalysis.</text>
</comment>